<evidence type="ECO:0000313" key="3">
    <source>
        <dbReference type="Proteomes" id="UP001596066"/>
    </source>
</evidence>
<reference evidence="3" key="1">
    <citation type="journal article" date="2019" name="Int. J. Syst. Evol. Microbiol.">
        <title>The Global Catalogue of Microorganisms (GCM) 10K type strain sequencing project: providing services to taxonomists for standard genome sequencing and annotation.</title>
        <authorList>
            <consortium name="The Broad Institute Genomics Platform"/>
            <consortium name="The Broad Institute Genome Sequencing Center for Infectious Disease"/>
            <person name="Wu L."/>
            <person name="Ma J."/>
        </authorList>
    </citation>
    <scope>NUCLEOTIDE SEQUENCE [LARGE SCALE GENOMIC DNA]</scope>
    <source>
        <strain evidence="3">CGMCC 4.1622</strain>
    </source>
</reference>
<dbReference type="RefSeq" id="WP_380232820.1">
    <property type="nucleotide sequence ID" value="NZ_JBHSOC010000151.1"/>
</dbReference>
<dbReference type="PANTHER" id="PTHR33608">
    <property type="entry name" value="BLL2464 PROTEIN"/>
    <property type="match status" value="1"/>
</dbReference>
<dbReference type="Proteomes" id="UP001596066">
    <property type="component" value="Unassembled WGS sequence"/>
</dbReference>
<dbReference type="InterPro" id="IPR002881">
    <property type="entry name" value="DUF58"/>
</dbReference>
<gene>
    <name evidence="2" type="ORF">ACFPZF_38920</name>
</gene>
<protein>
    <submittedName>
        <fullName evidence="2">DUF58 domain-containing protein</fullName>
    </submittedName>
</protein>
<dbReference type="PANTHER" id="PTHR33608:SF14">
    <property type="entry name" value="POSSIBLE CONSERVED SECRETED PROTEIN"/>
    <property type="match status" value="1"/>
</dbReference>
<feature type="domain" description="DUF58" evidence="1">
    <location>
        <begin position="182"/>
        <end position="292"/>
    </location>
</feature>
<evidence type="ECO:0000259" key="1">
    <source>
        <dbReference type="Pfam" id="PF01882"/>
    </source>
</evidence>
<feature type="non-terminal residue" evidence="2">
    <location>
        <position position="1"/>
    </location>
</feature>
<comment type="caution">
    <text evidence="2">The sequence shown here is derived from an EMBL/GenBank/DDBJ whole genome shotgun (WGS) entry which is preliminary data.</text>
</comment>
<proteinExistence type="predicted"/>
<sequence length="412" mass="43522">RALRLLTAAVTAATAALLLREPWLLAPAGGAGVLLALGADGGGRPARPAATAEVTPRRCFEGDTVTARITVDFAGEASWLDPGVHLGPGVELRSLTVTGNALHLELAAARWGHPFLGAVDIDLHDRGGLTRRTVRVDLGRAQVFPVPGAAALTPVPVHLPPSIGEHTARRHGEGIEVVGVSPYAWGERQRRIHWPSTTRRGALQLNRFAAEHAADTVVLIDTLADYQDADTGTSSLDESVRAAAGIARAYLRSHDRVGIVTVGTATRWLRPGTGDAHFHRIVESVLDARDPLAGRRKDRHRQPAAPLAAAVPADALVYALTPLADHRILDALGELTARGTPLVVVEVPTGSPRVAADDPAGALALALWQAEREAMRAALRSKGIPVVAHHPGESLDLSLAPLLRSRIPGRSR</sequence>
<accession>A0ABW0VPP5</accession>
<dbReference type="EMBL" id="JBHSOC010000151">
    <property type="protein sequence ID" value="MFC5647298.1"/>
    <property type="molecule type" value="Genomic_DNA"/>
</dbReference>
<organism evidence="2 3">
    <name type="scientific">Kitasatospora cinereorecta</name>
    <dbReference type="NCBI Taxonomy" id="285560"/>
    <lineage>
        <taxon>Bacteria</taxon>
        <taxon>Bacillati</taxon>
        <taxon>Actinomycetota</taxon>
        <taxon>Actinomycetes</taxon>
        <taxon>Kitasatosporales</taxon>
        <taxon>Streptomycetaceae</taxon>
        <taxon>Kitasatospora</taxon>
    </lineage>
</organism>
<name>A0ABW0VPP5_9ACTN</name>
<keyword evidence="3" id="KW-1185">Reference proteome</keyword>
<dbReference type="Pfam" id="PF01882">
    <property type="entry name" value="DUF58"/>
    <property type="match status" value="1"/>
</dbReference>
<evidence type="ECO:0000313" key="2">
    <source>
        <dbReference type="EMBL" id="MFC5647298.1"/>
    </source>
</evidence>